<proteinExistence type="predicted"/>
<dbReference type="InterPro" id="IPR043502">
    <property type="entry name" value="DNA/RNA_pol_sf"/>
</dbReference>
<dbReference type="PANTHER" id="PTHR37984">
    <property type="entry name" value="PROTEIN CBG26694"/>
    <property type="match status" value="1"/>
</dbReference>
<accession>A0AAD7RQS4</accession>
<dbReference type="AlphaFoldDB" id="A0AAD7RQS4"/>
<evidence type="ECO:0000313" key="2">
    <source>
        <dbReference type="Proteomes" id="UP001221898"/>
    </source>
</evidence>
<comment type="caution">
    <text evidence="1">The sequence shown here is derived from an EMBL/GenBank/DDBJ whole genome shotgun (WGS) entry which is preliminary data.</text>
</comment>
<dbReference type="SUPFAM" id="SSF56672">
    <property type="entry name" value="DNA/RNA polymerases"/>
    <property type="match status" value="1"/>
</dbReference>
<organism evidence="1 2">
    <name type="scientific">Aldrovandia affinis</name>
    <dbReference type="NCBI Taxonomy" id="143900"/>
    <lineage>
        <taxon>Eukaryota</taxon>
        <taxon>Metazoa</taxon>
        <taxon>Chordata</taxon>
        <taxon>Craniata</taxon>
        <taxon>Vertebrata</taxon>
        <taxon>Euteleostomi</taxon>
        <taxon>Actinopterygii</taxon>
        <taxon>Neopterygii</taxon>
        <taxon>Teleostei</taxon>
        <taxon>Notacanthiformes</taxon>
        <taxon>Halosauridae</taxon>
        <taxon>Aldrovandia</taxon>
    </lineage>
</organism>
<dbReference type="PANTHER" id="PTHR37984:SF5">
    <property type="entry name" value="PROTEIN NYNRIN-LIKE"/>
    <property type="match status" value="1"/>
</dbReference>
<dbReference type="Gene3D" id="3.30.70.270">
    <property type="match status" value="1"/>
</dbReference>
<evidence type="ECO:0008006" key="3">
    <source>
        <dbReference type="Google" id="ProtNLM"/>
    </source>
</evidence>
<dbReference type="InterPro" id="IPR050951">
    <property type="entry name" value="Retrovirus_Pol_polyprotein"/>
</dbReference>
<dbReference type="InterPro" id="IPR043128">
    <property type="entry name" value="Rev_trsase/Diguanyl_cyclase"/>
</dbReference>
<reference evidence="1" key="1">
    <citation type="journal article" date="2023" name="Science">
        <title>Genome structures resolve the early diversification of teleost fishes.</title>
        <authorList>
            <person name="Parey E."/>
            <person name="Louis A."/>
            <person name="Montfort J."/>
            <person name="Bouchez O."/>
            <person name="Roques C."/>
            <person name="Iampietro C."/>
            <person name="Lluch J."/>
            <person name="Castinel A."/>
            <person name="Donnadieu C."/>
            <person name="Desvignes T."/>
            <person name="Floi Bucao C."/>
            <person name="Jouanno E."/>
            <person name="Wen M."/>
            <person name="Mejri S."/>
            <person name="Dirks R."/>
            <person name="Jansen H."/>
            <person name="Henkel C."/>
            <person name="Chen W.J."/>
            <person name="Zahm M."/>
            <person name="Cabau C."/>
            <person name="Klopp C."/>
            <person name="Thompson A.W."/>
            <person name="Robinson-Rechavi M."/>
            <person name="Braasch I."/>
            <person name="Lecointre G."/>
            <person name="Bobe J."/>
            <person name="Postlethwait J.H."/>
            <person name="Berthelot C."/>
            <person name="Roest Crollius H."/>
            <person name="Guiguen Y."/>
        </authorList>
    </citation>
    <scope>NUCLEOTIDE SEQUENCE</scope>
    <source>
        <strain evidence="1">NC1722</strain>
    </source>
</reference>
<sequence length="171" mass="19736">MANYLGRFVPNLVARTANLQKLLQAKIEFVWTKDHEREWEHAKRILAKEPVLTFFHLSRQTKVILETDHKPLIAISRKSLNDTSVRIQRMMMRRLQTYDVVLVRKAAESFTDPCLALLAYRAAPLEAGKSPAETLMGRKLRTRLPNLDIVDNTRDVCGRTQLLKTNQKLLS</sequence>
<name>A0AAD7RQS4_9TELE</name>
<gene>
    <name evidence="1" type="ORF">AAFF_G00131890</name>
</gene>
<keyword evidence="2" id="KW-1185">Reference proteome</keyword>
<dbReference type="Proteomes" id="UP001221898">
    <property type="component" value="Unassembled WGS sequence"/>
</dbReference>
<evidence type="ECO:0000313" key="1">
    <source>
        <dbReference type="EMBL" id="KAJ8388624.1"/>
    </source>
</evidence>
<protein>
    <recommendedName>
        <fullName evidence="3">Reverse transcriptase RNase H-like domain-containing protein</fullName>
    </recommendedName>
</protein>
<dbReference type="EMBL" id="JAINUG010000192">
    <property type="protein sequence ID" value="KAJ8388624.1"/>
    <property type="molecule type" value="Genomic_DNA"/>
</dbReference>